<protein>
    <submittedName>
        <fullName evidence="1">Uncharacterized protein</fullName>
    </submittedName>
</protein>
<accession>A0AC60PFM3</accession>
<comment type="caution">
    <text evidence="1">The sequence shown here is derived from an EMBL/GenBank/DDBJ whole genome shotgun (WGS) entry which is preliminary data.</text>
</comment>
<gene>
    <name evidence="1" type="ORF">HPB47_004656</name>
</gene>
<proteinExistence type="predicted"/>
<feature type="non-terminal residue" evidence="1">
    <location>
        <position position="110"/>
    </location>
</feature>
<sequence>NLGFVVALKTIAATCAFGIFLEEALRDRLIAGLRNEAICCRLFAMDNKDATWERVFNMAKTMKAAKNDTKEMLPVSTLSTADVNWQRRFDKPSKQGCTNQQNSGRRVNHK</sequence>
<dbReference type="EMBL" id="JABSTQ010010712">
    <property type="protein sequence ID" value="KAG0418699.1"/>
    <property type="molecule type" value="Genomic_DNA"/>
</dbReference>
<keyword evidence="2" id="KW-1185">Reference proteome</keyword>
<dbReference type="Proteomes" id="UP000805193">
    <property type="component" value="Unassembled WGS sequence"/>
</dbReference>
<name>A0AC60PFM3_IXOPE</name>
<evidence type="ECO:0000313" key="2">
    <source>
        <dbReference type="Proteomes" id="UP000805193"/>
    </source>
</evidence>
<reference evidence="1 2" key="1">
    <citation type="journal article" date="2020" name="Cell">
        <title>Large-Scale Comparative Analyses of Tick Genomes Elucidate Their Genetic Diversity and Vector Capacities.</title>
        <authorList>
            <consortium name="Tick Genome and Microbiome Consortium (TIGMIC)"/>
            <person name="Jia N."/>
            <person name="Wang J."/>
            <person name="Shi W."/>
            <person name="Du L."/>
            <person name="Sun Y."/>
            <person name="Zhan W."/>
            <person name="Jiang J.F."/>
            <person name="Wang Q."/>
            <person name="Zhang B."/>
            <person name="Ji P."/>
            <person name="Bell-Sakyi L."/>
            <person name="Cui X.M."/>
            <person name="Yuan T.T."/>
            <person name="Jiang B.G."/>
            <person name="Yang W.F."/>
            <person name="Lam T.T."/>
            <person name="Chang Q.C."/>
            <person name="Ding S.J."/>
            <person name="Wang X.J."/>
            <person name="Zhu J.G."/>
            <person name="Ruan X.D."/>
            <person name="Zhao L."/>
            <person name="Wei J.T."/>
            <person name="Ye R.Z."/>
            <person name="Que T.C."/>
            <person name="Du C.H."/>
            <person name="Zhou Y.H."/>
            <person name="Cheng J.X."/>
            <person name="Dai P.F."/>
            <person name="Guo W.B."/>
            <person name="Han X.H."/>
            <person name="Huang E.J."/>
            <person name="Li L.F."/>
            <person name="Wei W."/>
            <person name="Gao Y.C."/>
            <person name="Liu J.Z."/>
            <person name="Shao H.Z."/>
            <person name="Wang X."/>
            <person name="Wang C.C."/>
            <person name="Yang T.C."/>
            <person name="Huo Q.B."/>
            <person name="Li W."/>
            <person name="Chen H.Y."/>
            <person name="Chen S.E."/>
            <person name="Zhou L.G."/>
            <person name="Ni X.B."/>
            <person name="Tian J.H."/>
            <person name="Sheng Y."/>
            <person name="Liu T."/>
            <person name="Pan Y.S."/>
            <person name="Xia L.Y."/>
            <person name="Li J."/>
            <person name="Zhao F."/>
            <person name="Cao W.C."/>
        </authorList>
    </citation>
    <scope>NUCLEOTIDE SEQUENCE [LARGE SCALE GENOMIC DNA]</scope>
    <source>
        <strain evidence="1">Iper-2018</strain>
    </source>
</reference>
<evidence type="ECO:0000313" key="1">
    <source>
        <dbReference type="EMBL" id="KAG0418699.1"/>
    </source>
</evidence>
<feature type="non-terminal residue" evidence="1">
    <location>
        <position position="1"/>
    </location>
</feature>
<organism evidence="1 2">
    <name type="scientific">Ixodes persulcatus</name>
    <name type="common">Taiga tick</name>
    <dbReference type="NCBI Taxonomy" id="34615"/>
    <lineage>
        <taxon>Eukaryota</taxon>
        <taxon>Metazoa</taxon>
        <taxon>Ecdysozoa</taxon>
        <taxon>Arthropoda</taxon>
        <taxon>Chelicerata</taxon>
        <taxon>Arachnida</taxon>
        <taxon>Acari</taxon>
        <taxon>Parasitiformes</taxon>
        <taxon>Ixodida</taxon>
        <taxon>Ixodoidea</taxon>
        <taxon>Ixodidae</taxon>
        <taxon>Ixodinae</taxon>
        <taxon>Ixodes</taxon>
    </lineage>
</organism>